<dbReference type="PANTHER" id="PTHR43660:SF1">
    <property type="entry name" value="DIPEPTIDYL CARBOXYPEPTIDASE"/>
    <property type="match status" value="1"/>
</dbReference>
<evidence type="ECO:0000256" key="9">
    <source>
        <dbReference type="ARBA" id="ARBA00023049"/>
    </source>
</evidence>
<evidence type="ECO:0000256" key="11">
    <source>
        <dbReference type="ARBA" id="ARBA00054529"/>
    </source>
</evidence>
<evidence type="ECO:0000256" key="4">
    <source>
        <dbReference type="ARBA" id="ARBA00022645"/>
    </source>
</evidence>
<reference evidence="19 20" key="2">
    <citation type="journal article" date="2015" name="Stand. Genomic Sci.">
        <title>High quality draft genomic sequence of Arenimonas donghaensis DSM 18148(T).</title>
        <authorList>
            <person name="Chen F."/>
            <person name="Wang H."/>
            <person name="Cao Y."/>
            <person name="Li X."/>
            <person name="Wang G."/>
        </authorList>
    </citation>
    <scope>NUCLEOTIDE SEQUENCE [LARGE SCALE GENOMIC DNA]</scope>
    <source>
        <strain evidence="19 20">HO3-R19</strain>
    </source>
</reference>
<dbReference type="GO" id="GO:0004222">
    <property type="term" value="F:metalloendopeptidase activity"/>
    <property type="evidence" value="ECO:0007669"/>
    <property type="project" value="InterPro"/>
</dbReference>
<dbReference type="Gene3D" id="1.10.1370.40">
    <property type="match status" value="1"/>
</dbReference>
<evidence type="ECO:0000256" key="17">
    <source>
        <dbReference type="SAM" id="SignalP"/>
    </source>
</evidence>
<evidence type="ECO:0000259" key="18">
    <source>
        <dbReference type="Pfam" id="PF01432"/>
    </source>
</evidence>
<evidence type="ECO:0000256" key="13">
    <source>
        <dbReference type="ARBA" id="ARBA00070755"/>
    </source>
</evidence>
<comment type="subcellular location">
    <subcellularLocation>
        <location evidence="1">Cytoplasm</location>
    </subcellularLocation>
</comment>
<evidence type="ECO:0000256" key="2">
    <source>
        <dbReference type="ARBA" id="ARBA00006040"/>
    </source>
</evidence>
<protein>
    <recommendedName>
        <fullName evidence="13">Dipeptidyl carboxypeptidase</fullName>
        <ecNumber evidence="12">3.4.15.5</ecNumber>
    </recommendedName>
    <alternativeName>
        <fullName evidence="14">Peptidyl-dipeptidase Dcp</fullName>
    </alternativeName>
</protein>
<evidence type="ECO:0000313" key="20">
    <source>
        <dbReference type="Proteomes" id="UP000029085"/>
    </source>
</evidence>
<dbReference type="FunFam" id="3.40.390.10:FF:000009">
    <property type="entry name" value="Oligopeptidase A"/>
    <property type="match status" value="1"/>
</dbReference>
<keyword evidence="8 15" id="KW-0862">Zinc</keyword>
<keyword evidence="6 15" id="KW-0479">Metal-binding</keyword>
<dbReference type="PATRIC" id="fig|1121014.3.peg.183"/>
<feature type="region of interest" description="Disordered" evidence="16">
    <location>
        <begin position="699"/>
        <end position="719"/>
    </location>
</feature>
<keyword evidence="20" id="KW-1185">Reference proteome</keyword>
<dbReference type="GO" id="GO:0006508">
    <property type="term" value="P:proteolysis"/>
    <property type="evidence" value="ECO:0007669"/>
    <property type="project" value="UniProtKB-KW"/>
</dbReference>
<comment type="function">
    <text evidence="11">Removes dipeptides from the C-termini of N-blocked tripeptides, tetrapeptides and larger peptides.</text>
</comment>
<reference evidence="20" key="1">
    <citation type="submission" date="2013-08" db="EMBL/GenBank/DDBJ databases">
        <title>Genome sequencing of Arenimonas donghaensis.</title>
        <authorList>
            <person name="Chen F."/>
            <person name="Wang G."/>
        </authorList>
    </citation>
    <scope>NUCLEOTIDE SEQUENCE [LARGE SCALE GENOMIC DNA]</scope>
    <source>
        <strain evidence="20">HO3-R19</strain>
    </source>
</reference>
<dbReference type="InterPro" id="IPR024079">
    <property type="entry name" value="MetalloPept_cat_dom_sf"/>
</dbReference>
<evidence type="ECO:0000256" key="3">
    <source>
        <dbReference type="ARBA" id="ARBA00022490"/>
    </source>
</evidence>
<dbReference type="Pfam" id="PF01432">
    <property type="entry name" value="Peptidase_M3"/>
    <property type="match status" value="1"/>
</dbReference>
<evidence type="ECO:0000256" key="5">
    <source>
        <dbReference type="ARBA" id="ARBA00022670"/>
    </source>
</evidence>
<feature type="domain" description="Peptidase M3A/M3B catalytic" evidence="18">
    <location>
        <begin position="265"/>
        <end position="711"/>
    </location>
</feature>
<evidence type="ECO:0000256" key="1">
    <source>
        <dbReference type="ARBA" id="ARBA00004496"/>
    </source>
</evidence>
<dbReference type="InterPro" id="IPR034005">
    <property type="entry name" value="M3A_DCP"/>
</dbReference>
<evidence type="ECO:0000256" key="6">
    <source>
        <dbReference type="ARBA" id="ARBA00022723"/>
    </source>
</evidence>
<comment type="caution">
    <text evidence="19">The sequence shown here is derived from an EMBL/GenBank/DDBJ whole genome shotgun (WGS) entry which is preliminary data.</text>
</comment>
<dbReference type="Gene3D" id="3.40.390.10">
    <property type="entry name" value="Collagenase (Catalytic Domain)"/>
    <property type="match status" value="1"/>
</dbReference>
<dbReference type="InterPro" id="IPR024077">
    <property type="entry name" value="Neurolysin/TOP_dom2"/>
</dbReference>
<evidence type="ECO:0000256" key="8">
    <source>
        <dbReference type="ARBA" id="ARBA00022833"/>
    </source>
</evidence>
<evidence type="ECO:0000256" key="7">
    <source>
        <dbReference type="ARBA" id="ARBA00022801"/>
    </source>
</evidence>
<dbReference type="FunFam" id="1.10.1370.40:FF:000001">
    <property type="entry name" value="Dipeptidyl carboxypeptidase II"/>
    <property type="match status" value="1"/>
</dbReference>
<dbReference type="OrthoDB" id="9773538at2"/>
<proteinExistence type="inferred from homology"/>
<dbReference type="EC" id="3.4.15.5" evidence="12"/>
<comment type="similarity">
    <text evidence="2 15">Belongs to the peptidase M3 family.</text>
</comment>
<dbReference type="InterPro" id="IPR045090">
    <property type="entry name" value="Pept_M3A_M3B"/>
</dbReference>
<keyword evidence="9 15" id="KW-0482">Metalloprotease</keyword>
<accession>A0A087MLL6</accession>
<dbReference type="GO" id="GO:0004180">
    <property type="term" value="F:carboxypeptidase activity"/>
    <property type="evidence" value="ECO:0007669"/>
    <property type="project" value="UniProtKB-KW"/>
</dbReference>
<name>A0A087MLL6_9GAMM</name>
<evidence type="ECO:0000256" key="14">
    <source>
        <dbReference type="ARBA" id="ARBA00075608"/>
    </source>
</evidence>
<dbReference type="GO" id="GO:0005829">
    <property type="term" value="C:cytosol"/>
    <property type="evidence" value="ECO:0007669"/>
    <property type="project" value="UniProtKB-ARBA"/>
</dbReference>
<dbReference type="EMBL" id="AVCJ01000001">
    <property type="protein sequence ID" value="KFL37769.1"/>
    <property type="molecule type" value="Genomic_DNA"/>
</dbReference>
<organism evidence="19 20">
    <name type="scientific">Arenimonas donghaensis DSM 18148 = HO3-R19</name>
    <dbReference type="NCBI Taxonomy" id="1121014"/>
    <lineage>
        <taxon>Bacteria</taxon>
        <taxon>Pseudomonadati</taxon>
        <taxon>Pseudomonadota</taxon>
        <taxon>Gammaproteobacteria</taxon>
        <taxon>Lysobacterales</taxon>
        <taxon>Lysobacteraceae</taxon>
        <taxon>Arenimonas</taxon>
    </lineage>
</organism>
<feature type="chain" id="PRO_5001826561" description="Dipeptidyl carboxypeptidase" evidence="17">
    <location>
        <begin position="24"/>
        <end position="719"/>
    </location>
</feature>
<evidence type="ECO:0000256" key="16">
    <source>
        <dbReference type="SAM" id="MobiDB-lite"/>
    </source>
</evidence>
<sequence length="719" mass="78591">MKHKLSLALAAALAAATPGLLTAQDKASTDAAAEPVSANPFFVVSSLPYQAPRFDLIKNEHYQPALERGMAEQRAEVDAIAGNPDAPTFENTIAALEKTGSLLNRAGAVFGNLAGAHTNPEIQKVQATLAPKFAAHQDAIVLDGKLFARIKSLYDQRETLGLDAESKRLLERYHTDFIRAGANLSDADKETLKAMNAELASLATTFSQNVLKEVNDSAVLVDDLAMLDGLSDQAITAAAASAKDAGHEGKYLIALQNTSGQPPLTNLTNRELRKKIMAASLVRGTRGNEWDNTAIVARVAKLRAERAKLLGYDNHAQYVLEDETAGTVGAVNKLLSDLAPAAVANARKEAAEMQAIIDAEGGDFQLEAADWAFYADKVRQQKYAFDEAQLKPYFEINNVLEKGVFYAANQLYGLDFKERKDIPTYHPDVRVWEVFEADGTPLGLFYGDFYARPSKRGGAWMNAYVPQNGLTGTKPVVANHQNIPKPADGQPTLMTFDEVTTMFHEFGHALHGLFSDVKYPQFAGTSVPRDFVEYPSQVNEMWATWPSILANYAKHYETGEPIPQALLDKVLAAKQYGQGHATTEYLAAAMLDQSIHQQVAGNVATDTLAFEAKALKAAGLDYAPVPPRYRSAYFSHIMGGYSAGYYAYLWSEVLDAESVEWFKENGGLKRENGDHFRKTLLSRGGSADAMEIFRDFRGRDPEVGPLLKRRGLEPDGTSE</sequence>
<evidence type="ECO:0000256" key="12">
    <source>
        <dbReference type="ARBA" id="ARBA00066668"/>
    </source>
</evidence>
<keyword evidence="7 15" id="KW-0378">Hydrolase</keyword>
<dbReference type="SUPFAM" id="SSF55486">
    <property type="entry name" value="Metalloproteases ('zincins'), catalytic domain"/>
    <property type="match status" value="1"/>
</dbReference>
<dbReference type="GO" id="GO:0008241">
    <property type="term" value="F:peptidyl-dipeptidase activity"/>
    <property type="evidence" value="ECO:0007669"/>
    <property type="project" value="UniProtKB-EC"/>
</dbReference>
<dbReference type="AlphaFoldDB" id="A0A087MLL6"/>
<dbReference type="Proteomes" id="UP000029085">
    <property type="component" value="Unassembled WGS sequence"/>
</dbReference>
<evidence type="ECO:0000256" key="15">
    <source>
        <dbReference type="RuleBase" id="RU003435"/>
    </source>
</evidence>
<comment type="cofactor">
    <cofactor evidence="15">
        <name>Zn(2+)</name>
        <dbReference type="ChEBI" id="CHEBI:29105"/>
    </cofactor>
    <text evidence="15">Binds 1 zinc ion.</text>
</comment>
<dbReference type="CDD" id="cd06456">
    <property type="entry name" value="M3A_DCP"/>
    <property type="match status" value="1"/>
</dbReference>
<keyword evidence="3" id="KW-0963">Cytoplasm</keyword>
<dbReference type="Gene3D" id="1.10.1370.10">
    <property type="entry name" value="Neurolysin, domain 3"/>
    <property type="match status" value="1"/>
</dbReference>
<feature type="signal peptide" evidence="17">
    <location>
        <begin position="1"/>
        <end position="23"/>
    </location>
</feature>
<keyword evidence="4" id="KW-0121">Carboxypeptidase</keyword>
<dbReference type="GO" id="GO:0046872">
    <property type="term" value="F:metal ion binding"/>
    <property type="evidence" value="ECO:0007669"/>
    <property type="project" value="UniProtKB-UniRule"/>
</dbReference>
<dbReference type="PANTHER" id="PTHR43660">
    <property type="entry name" value="DIPEPTIDYL CARBOXYPEPTIDASE"/>
    <property type="match status" value="1"/>
</dbReference>
<dbReference type="RefSeq" id="WP_034220058.1">
    <property type="nucleotide sequence ID" value="NZ_AVCJ01000001.1"/>
</dbReference>
<keyword evidence="17" id="KW-0732">Signal</keyword>
<evidence type="ECO:0000313" key="19">
    <source>
        <dbReference type="EMBL" id="KFL37769.1"/>
    </source>
</evidence>
<comment type="catalytic activity">
    <reaction evidence="10">
        <text>Hydrolysis of unblocked, C-terminal dipeptides from oligopeptides, with broad specificity. Does not hydrolyze bonds in which P1' is Pro, or both P1 and P1' are Gly.</text>
        <dbReference type="EC" id="3.4.15.5"/>
    </reaction>
</comment>
<dbReference type="InterPro" id="IPR001567">
    <property type="entry name" value="Pept_M3A_M3B_dom"/>
</dbReference>
<evidence type="ECO:0000256" key="10">
    <source>
        <dbReference type="ARBA" id="ARBA00052506"/>
    </source>
</evidence>
<gene>
    <name evidence="19" type="ORF">N788_00945</name>
</gene>
<keyword evidence="5 15" id="KW-0645">Protease</keyword>